<keyword evidence="9 13" id="KW-0798">TonB box</keyword>
<keyword evidence="11 12" id="KW-0998">Cell outer membrane</keyword>
<dbReference type="NCBIfam" id="TIGR04057">
    <property type="entry name" value="SusC_RagA_signa"/>
    <property type="match status" value="1"/>
</dbReference>
<organism evidence="17 18">
    <name type="scientific">Pedobacter steynii</name>
    <dbReference type="NCBI Taxonomy" id="430522"/>
    <lineage>
        <taxon>Bacteria</taxon>
        <taxon>Pseudomonadati</taxon>
        <taxon>Bacteroidota</taxon>
        <taxon>Sphingobacteriia</taxon>
        <taxon>Sphingobacteriales</taxon>
        <taxon>Sphingobacteriaceae</taxon>
        <taxon>Pedobacter</taxon>
    </lineage>
</organism>
<dbReference type="EMBL" id="CP017141">
    <property type="protein sequence ID" value="AOM78957.1"/>
    <property type="molecule type" value="Genomic_DNA"/>
</dbReference>
<evidence type="ECO:0000256" key="11">
    <source>
        <dbReference type="ARBA" id="ARBA00023237"/>
    </source>
</evidence>
<keyword evidence="8" id="KW-0406">Ion transport</keyword>
<evidence type="ECO:0000256" key="3">
    <source>
        <dbReference type="ARBA" id="ARBA00022452"/>
    </source>
</evidence>
<evidence type="ECO:0000313" key="17">
    <source>
        <dbReference type="EMBL" id="AOM78957.1"/>
    </source>
</evidence>
<evidence type="ECO:0000256" key="13">
    <source>
        <dbReference type="RuleBase" id="RU003357"/>
    </source>
</evidence>
<dbReference type="InterPro" id="IPR012910">
    <property type="entry name" value="Plug_dom"/>
</dbReference>
<dbReference type="InterPro" id="IPR008969">
    <property type="entry name" value="CarboxyPept-like_regulatory"/>
</dbReference>
<evidence type="ECO:0000256" key="8">
    <source>
        <dbReference type="ARBA" id="ARBA00023065"/>
    </source>
</evidence>
<comment type="similarity">
    <text evidence="12 13">Belongs to the TonB-dependent receptor family.</text>
</comment>
<dbReference type="Pfam" id="PF13715">
    <property type="entry name" value="CarbopepD_reg_2"/>
    <property type="match status" value="1"/>
</dbReference>
<dbReference type="RefSeq" id="WP_069380621.1">
    <property type="nucleotide sequence ID" value="NZ_CP017141.1"/>
</dbReference>
<dbReference type="InterPro" id="IPR036942">
    <property type="entry name" value="Beta-barrel_TonB_sf"/>
</dbReference>
<reference evidence="17 18" key="1">
    <citation type="submission" date="2016-08" db="EMBL/GenBank/DDBJ databases">
        <authorList>
            <person name="Seilhamer J.J."/>
        </authorList>
    </citation>
    <scope>NUCLEOTIDE SEQUENCE [LARGE SCALE GENOMIC DNA]</scope>
    <source>
        <strain evidence="17 18">DX4</strain>
    </source>
</reference>
<evidence type="ECO:0000313" key="18">
    <source>
        <dbReference type="Proteomes" id="UP000094313"/>
    </source>
</evidence>
<feature type="domain" description="TonB-dependent receptor-like beta-barrel" evidence="15">
    <location>
        <begin position="433"/>
        <end position="852"/>
    </location>
</feature>
<evidence type="ECO:0000256" key="4">
    <source>
        <dbReference type="ARBA" id="ARBA00022496"/>
    </source>
</evidence>
<dbReference type="NCBIfam" id="TIGR04056">
    <property type="entry name" value="OMP_RagA_SusC"/>
    <property type="match status" value="1"/>
</dbReference>
<dbReference type="OrthoDB" id="9768177at2"/>
<dbReference type="PANTHER" id="PTHR32552:SF68">
    <property type="entry name" value="FERRICHROME OUTER MEMBRANE TRANSPORTER_PHAGE RECEPTOR"/>
    <property type="match status" value="1"/>
</dbReference>
<dbReference type="GO" id="GO:0009279">
    <property type="term" value="C:cell outer membrane"/>
    <property type="evidence" value="ECO:0007669"/>
    <property type="project" value="UniProtKB-SubCell"/>
</dbReference>
<evidence type="ECO:0000256" key="1">
    <source>
        <dbReference type="ARBA" id="ARBA00004571"/>
    </source>
</evidence>
<evidence type="ECO:0000256" key="2">
    <source>
        <dbReference type="ARBA" id="ARBA00022448"/>
    </source>
</evidence>
<evidence type="ECO:0000256" key="5">
    <source>
        <dbReference type="ARBA" id="ARBA00022692"/>
    </source>
</evidence>
<keyword evidence="7" id="KW-0408">Iron</keyword>
<keyword evidence="18" id="KW-1185">Reference proteome</keyword>
<dbReference type="AlphaFoldDB" id="A0A1D7QJW0"/>
<evidence type="ECO:0000256" key="14">
    <source>
        <dbReference type="SAM" id="SignalP"/>
    </source>
</evidence>
<feature type="domain" description="TonB-dependent receptor plug" evidence="16">
    <location>
        <begin position="117"/>
        <end position="239"/>
    </location>
</feature>
<keyword evidence="5 12" id="KW-0812">Transmembrane</keyword>
<dbReference type="PROSITE" id="PS52016">
    <property type="entry name" value="TONB_DEPENDENT_REC_3"/>
    <property type="match status" value="1"/>
</dbReference>
<dbReference type="Pfam" id="PF00593">
    <property type="entry name" value="TonB_dep_Rec_b-barrel"/>
    <property type="match status" value="1"/>
</dbReference>
<keyword evidence="6 14" id="KW-0732">Signal</keyword>
<feature type="chain" id="PRO_5009098712" evidence="14">
    <location>
        <begin position="22"/>
        <end position="1074"/>
    </location>
</feature>
<protein>
    <submittedName>
        <fullName evidence="17">SusC/RagA family TonB-linked outer membrane protein</fullName>
    </submittedName>
</protein>
<gene>
    <name evidence="17" type="ORF">BFS30_18350</name>
</gene>
<proteinExistence type="inferred from homology"/>
<dbReference type="SUPFAM" id="SSF56935">
    <property type="entry name" value="Porins"/>
    <property type="match status" value="1"/>
</dbReference>
<dbReference type="Pfam" id="PF07715">
    <property type="entry name" value="Plug"/>
    <property type="match status" value="1"/>
</dbReference>
<name>A0A1D7QJW0_9SPHI</name>
<evidence type="ECO:0000259" key="16">
    <source>
        <dbReference type="Pfam" id="PF07715"/>
    </source>
</evidence>
<sequence length="1074" mass="117690">MNKRFILICSCFILFAFSGFSQQIVRGKVSDAGNGAGIPGASVLVKGSSSGTSTQPDGSYSITLPANATTLVVKYLGYLSQEVPINNRSLINISLTADETSLTEVVVTALGIKRSEKSIGYSTQTVKGDNLTLTKEQNVLGSLAGKVAGVQVVGSSGASMGGTQKIKIRGVNSLSGSSSPLIVVDGTPISDANFSTDNGNGVDLGNISQDINPEDIESLNVLKGPTASALYGIRGQNGVIMITTRKGSKGAKKVEVRFNSGFSIEKVANFMPLQNLYGVGNNQTFLTLANGEKYINGNDESWGPKMDGTPVRMYYSFYPQDADYGKSTPFVPQPDNIRDFYETGKNINNSISVTGGNENSSYRLSYNNAYINGTIPNTWLKRNNLSLSSDLKLNDKLTVGVNANYANNSGQRPEQGYQGSFSGATQWFQRNIDINRLRNYQYADGTIMNWNVNPNTNTGMITSANNKPSDWNNPFFDAYKSLNNDDRDRLFGDVSLNYQVLPELKLSAFVRSDRYTQNISHKEAFGGRLDDAYSVGKYQGIDNNYEFLGQYNKQFGDISLTGNLGANLYTEKFTQTFQATVGGLSSPDYYSMAASVDRPESTSFLRRKEVRSAYAMASVGYKDTYFLDASLRNDNSSTLPKNNNSYWYYSVSGSFVFSQLVKWEPLSFGKLRASYAVAGSDSKPYQVNPFYSPGSVYKNTTININTLFVPDRLNNSDLKPAFANSFEIGTDLKFLDNRLGFEFSYYQQKNKNQILNLSVSGASGYTSNVVNAGMIQNQGIEFSLSGTPIRSKLFSWDATLNFNRNKSIIKELYQDLPVYQLDVNTYSSVNMYLNATVNKGFGSLVGQAYARDPQTGKILLGSDNLPLVETNHDFGSVLPKFTGGFLNNFKIGQFDVSAMIDFQKGGQFFSWTKMLATKSGQAAETAVMNDRGANVRDPLADGGGVKLNGIYGPGTKIAGVDVSGQEFNGYVDARSYFRNSIGTKIYEEWLYDASYIKLREVSIGYNFSGDFMKKTPFKSAKLAVIARNPVMIWQKAPKGLDPSELSTGSASISWLEKGELQTVRSYGINLNLTF</sequence>
<dbReference type="Gene3D" id="2.40.170.20">
    <property type="entry name" value="TonB-dependent receptor, beta-barrel domain"/>
    <property type="match status" value="1"/>
</dbReference>
<comment type="subcellular location">
    <subcellularLocation>
        <location evidence="1 12">Cell outer membrane</location>
        <topology evidence="1 12">Multi-pass membrane protein</topology>
    </subcellularLocation>
</comment>
<evidence type="ECO:0000259" key="15">
    <source>
        <dbReference type="Pfam" id="PF00593"/>
    </source>
</evidence>
<dbReference type="InterPro" id="IPR037066">
    <property type="entry name" value="Plug_dom_sf"/>
</dbReference>
<dbReference type="KEGG" id="psty:BFS30_18350"/>
<evidence type="ECO:0000256" key="6">
    <source>
        <dbReference type="ARBA" id="ARBA00022729"/>
    </source>
</evidence>
<accession>A0A1D7QJW0</accession>
<keyword evidence="10 12" id="KW-0472">Membrane</keyword>
<dbReference type="SUPFAM" id="SSF49464">
    <property type="entry name" value="Carboxypeptidase regulatory domain-like"/>
    <property type="match status" value="1"/>
</dbReference>
<keyword evidence="2 12" id="KW-0813">Transport</keyword>
<dbReference type="InterPro" id="IPR000531">
    <property type="entry name" value="Beta-barrel_TonB"/>
</dbReference>
<dbReference type="GO" id="GO:0015344">
    <property type="term" value="F:siderophore uptake transmembrane transporter activity"/>
    <property type="evidence" value="ECO:0007669"/>
    <property type="project" value="TreeGrafter"/>
</dbReference>
<dbReference type="Gene3D" id="2.170.130.10">
    <property type="entry name" value="TonB-dependent receptor, plug domain"/>
    <property type="match status" value="1"/>
</dbReference>
<dbReference type="InterPro" id="IPR023996">
    <property type="entry name" value="TonB-dep_OMP_SusC/RagA"/>
</dbReference>
<dbReference type="PANTHER" id="PTHR32552">
    <property type="entry name" value="FERRICHROME IRON RECEPTOR-RELATED"/>
    <property type="match status" value="1"/>
</dbReference>
<keyword evidence="3 12" id="KW-1134">Transmembrane beta strand</keyword>
<keyword evidence="4" id="KW-0410">Iron transport</keyword>
<dbReference type="InterPro" id="IPR039426">
    <property type="entry name" value="TonB-dep_rcpt-like"/>
</dbReference>
<evidence type="ECO:0000256" key="7">
    <source>
        <dbReference type="ARBA" id="ARBA00023004"/>
    </source>
</evidence>
<evidence type="ECO:0000256" key="9">
    <source>
        <dbReference type="ARBA" id="ARBA00023077"/>
    </source>
</evidence>
<dbReference type="Gene3D" id="2.60.40.1120">
    <property type="entry name" value="Carboxypeptidase-like, regulatory domain"/>
    <property type="match status" value="1"/>
</dbReference>
<dbReference type="Proteomes" id="UP000094313">
    <property type="component" value="Chromosome"/>
</dbReference>
<dbReference type="InterPro" id="IPR023997">
    <property type="entry name" value="TonB-dep_OMP_SusC/RagA_CS"/>
</dbReference>
<evidence type="ECO:0000256" key="10">
    <source>
        <dbReference type="ARBA" id="ARBA00023136"/>
    </source>
</evidence>
<evidence type="ECO:0000256" key="12">
    <source>
        <dbReference type="PROSITE-ProRule" id="PRU01360"/>
    </source>
</evidence>
<feature type="signal peptide" evidence="14">
    <location>
        <begin position="1"/>
        <end position="21"/>
    </location>
</feature>